<name>A0AAV7MNI4_PLEWA</name>
<comment type="caution">
    <text evidence="2">The sequence shown here is derived from an EMBL/GenBank/DDBJ whole genome shotgun (WGS) entry which is preliminary data.</text>
</comment>
<accession>A0AAV7MNI4</accession>
<proteinExistence type="predicted"/>
<dbReference type="EMBL" id="JANPWB010000013">
    <property type="protein sequence ID" value="KAJ1104729.1"/>
    <property type="molecule type" value="Genomic_DNA"/>
</dbReference>
<sequence length="75" mass="8180">MWGTDRVPCKITAGIPPGRTARFMYGPQPWELRKQPRFSGRGTCLAPDPGRGPRLPRRGPGGSPEDSDLSHSPVL</sequence>
<organism evidence="2 3">
    <name type="scientific">Pleurodeles waltl</name>
    <name type="common">Iberian ribbed newt</name>
    <dbReference type="NCBI Taxonomy" id="8319"/>
    <lineage>
        <taxon>Eukaryota</taxon>
        <taxon>Metazoa</taxon>
        <taxon>Chordata</taxon>
        <taxon>Craniata</taxon>
        <taxon>Vertebrata</taxon>
        <taxon>Euteleostomi</taxon>
        <taxon>Amphibia</taxon>
        <taxon>Batrachia</taxon>
        <taxon>Caudata</taxon>
        <taxon>Salamandroidea</taxon>
        <taxon>Salamandridae</taxon>
        <taxon>Pleurodelinae</taxon>
        <taxon>Pleurodeles</taxon>
    </lineage>
</organism>
<protein>
    <submittedName>
        <fullName evidence="2">Uncharacterized protein</fullName>
    </submittedName>
</protein>
<keyword evidence="3" id="KW-1185">Reference proteome</keyword>
<dbReference type="Proteomes" id="UP001066276">
    <property type="component" value="Chromosome 9"/>
</dbReference>
<gene>
    <name evidence="2" type="ORF">NDU88_002138</name>
</gene>
<feature type="region of interest" description="Disordered" evidence="1">
    <location>
        <begin position="32"/>
        <end position="75"/>
    </location>
</feature>
<dbReference type="AlphaFoldDB" id="A0AAV7MNI4"/>
<evidence type="ECO:0000256" key="1">
    <source>
        <dbReference type="SAM" id="MobiDB-lite"/>
    </source>
</evidence>
<reference evidence="2" key="1">
    <citation type="journal article" date="2022" name="bioRxiv">
        <title>Sequencing and chromosome-scale assembly of the giantPleurodeles waltlgenome.</title>
        <authorList>
            <person name="Brown T."/>
            <person name="Elewa A."/>
            <person name="Iarovenko S."/>
            <person name="Subramanian E."/>
            <person name="Araus A.J."/>
            <person name="Petzold A."/>
            <person name="Susuki M."/>
            <person name="Suzuki K.-i.T."/>
            <person name="Hayashi T."/>
            <person name="Toyoda A."/>
            <person name="Oliveira C."/>
            <person name="Osipova E."/>
            <person name="Leigh N.D."/>
            <person name="Simon A."/>
            <person name="Yun M.H."/>
        </authorList>
    </citation>
    <scope>NUCLEOTIDE SEQUENCE</scope>
    <source>
        <strain evidence="2">20211129_DDA</strain>
        <tissue evidence="2">Liver</tissue>
    </source>
</reference>
<evidence type="ECO:0000313" key="2">
    <source>
        <dbReference type="EMBL" id="KAJ1104729.1"/>
    </source>
</evidence>
<evidence type="ECO:0000313" key="3">
    <source>
        <dbReference type="Proteomes" id="UP001066276"/>
    </source>
</evidence>